<dbReference type="OrthoDB" id="8121756at2759"/>
<evidence type="ECO:0000313" key="2">
    <source>
        <dbReference type="Proteomes" id="UP000746747"/>
    </source>
</evidence>
<dbReference type="Proteomes" id="UP000746747">
    <property type="component" value="Unassembled WGS sequence"/>
</dbReference>
<dbReference type="EMBL" id="CAKAEH010000634">
    <property type="protein sequence ID" value="CAG9531519.1"/>
    <property type="molecule type" value="Genomic_DNA"/>
</dbReference>
<proteinExistence type="predicted"/>
<reference evidence="1" key="1">
    <citation type="submission" date="2021-09" db="EMBL/GenBank/DDBJ databases">
        <authorList>
            <consortium name="Pathogen Informatics"/>
        </authorList>
    </citation>
    <scope>NUCLEOTIDE SEQUENCE</scope>
</reference>
<name>A0A8J2LYR9_9BILA</name>
<comment type="caution">
    <text evidence="1">The sequence shown here is derived from an EMBL/GenBank/DDBJ whole genome shotgun (WGS) entry which is preliminary data.</text>
</comment>
<feature type="non-terminal residue" evidence="1">
    <location>
        <position position="1"/>
    </location>
</feature>
<gene>
    <name evidence="1" type="ORF">CJOHNSTONI_LOCUS1913</name>
</gene>
<keyword evidence="2" id="KW-1185">Reference proteome</keyword>
<evidence type="ECO:0000313" key="1">
    <source>
        <dbReference type="EMBL" id="CAG9531519.1"/>
    </source>
</evidence>
<protein>
    <submittedName>
        <fullName evidence="1">Uncharacterized protein</fullName>
    </submittedName>
</protein>
<accession>A0A8J2LYR9</accession>
<sequence>YDNDYLCNKIQKAANNNLDCDTDEWTTVHIVATTEFCRQQCIANNTMQQN</sequence>
<dbReference type="AlphaFoldDB" id="A0A8J2LYR9"/>
<organism evidence="1 2">
    <name type="scientific">Cercopithifilaria johnstoni</name>
    <dbReference type="NCBI Taxonomy" id="2874296"/>
    <lineage>
        <taxon>Eukaryota</taxon>
        <taxon>Metazoa</taxon>
        <taxon>Ecdysozoa</taxon>
        <taxon>Nematoda</taxon>
        <taxon>Chromadorea</taxon>
        <taxon>Rhabditida</taxon>
        <taxon>Spirurina</taxon>
        <taxon>Spiruromorpha</taxon>
        <taxon>Filarioidea</taxon>
        <taxon>Onchocercidae</taxon>
        <taxon>Cercopithifilaria</taxon>
    </lineage>
</organism>